<dbReference type="InterPro" id="IPR000531">
    <property type="entry name" value="Beta-barrel_TonB"/>
</dbReference>
<dbReference type="Pfam" id="PF00593">
    <property type="entry name" value="TonB_dep_Rec_b-barrel"/>
    <property type="match status" value="1"/>
</dbReference>
<dbReference type="SUPFAM" id="SSF49464">
    <property type="entry name" value="Carboxypeptidase regulatory domain-like"/>
    <property type="match status" value="1"/>
</dbReference>
<dbReference type="Gene3D" id="2.40.170.20">
    <property type="entry name" value="TonB-dependent receptor, beta-barrel domain"/>
    <property type="match status" value="1"/>
</dbReference>
<dbReference type="RefSeq" id="WP_084097564.1">
    <property type="nucleotide sequence ID" value="NZ_FRCY01000021.1"/>
</dbReference>
<evidence type="ECO:0000313" key="12">
    <source>
        <dbReference type="EMBL" id="SHN33114.1"/>
    </source>
</evidence>
<dbReference type="NCBIfam" id="TIGR04057">
    <property type="entry name" value="SusC_RagA_signa"/>
    <property type="match status" value="1"/>
</dbReference>
<comment type="similarity">
    <text evidence="8 9">Belongs to the TonB-dependent receptor family.</text>
</comment>
<dbReference type="InterPro" id="IPR023996">
    <property type="entry name" value="TonB-dep_OMP_SusC/RagA"/>
</dbReference>
<evidence type="ECO:0000256" key="5">
    <source>
        <dbReference type="ARBA" id="ARBA00023077"/>
    </source>
</evidence>
<proteinExistence type="inferred from homology"/>
<dbReference type="GO" id="GO:0009279">
    <property type="term" value="C:cell outer membrane"/>
    <property type="evidence" value="ECO:0007669"/>
    <property type="project" value="UniProtKB-SubCell"/>
</dbReference>
<keyword evidence="13" id="KW-1185">Reference proteome</keyword>
<dbReference type="Gene3D" id="2.60.40.1120">
    <property type="entry name" value="Carboxypeptidase-like, regulatory domain"/>
    <property type="match status" value="1"/>
</dbReference>
<dbReference type="Proteomes" id="UP000184513">
    <property type="component" value="Unassembled WGS sequence"/>
</dbReference>
<dbReference type="InterPro" id="IPR008969">
    <property type="entry name" value="CarboxyPept-like_regulatory"/>
</dbReference>
<evidence type="ECO:0000256" key="8">
    <source>
        <dbReference type="PROSITE-ProRule" id="PRU01360"/>
    </source>
</evidence>
<dbReference type="OrthoDB" id="9768177at2"/>
<feature type="domain" description="TonB-dependent receptor-like beta-barrel" evidence="10">
    <location>
        <begin position="543"/>
        <end position="893"/>
    </location>
</feature>
<sequence>MKNLILRHVIRMSKLFTYAFLFQCMTMGFLLASNGNAQIKSIEEVVVSLPLEGVTVKEAFRKIEAASDYTFVYLTREVRNLPPVSVEDKDQSLYEVLVAIARQSGLDFKQINHNIHVQKSSKEPQTPLVSVSEADIEIRGTVTDENGDPIPGATVLIEGTSSGTATDIDGNFSLEAEEGAVLVISFIGYQSQRITVGNQTDLSITLTEDQSSLEEVVVVGYGTQKSRDLTTAVSKLSGEKLEDRTGTITRVDQALIGALAGVRVQEVSGQPGRPLSIKVRGTGSITAGSEPLYVIDGVPISGDLDNIAVGNIESIEVLKDAAASAIYGSRGANGVVIITTKKGKGGAPSVSVKTRYGFQQVAETYDVLNRDEWIDFAVEERTNTYLLNGGDPIVPLDERPGGARINPEWISNPENFPDTDWQALISRTAPIHNSQLSISGGTENTTYNIYADVFQQEGVIKHTDYNRYSFKANVETKIHDRVKVGLNISPSFSIQNEADAEDVGGPVSRAKFLAPIVEPNLGTVETGGEPYTRTDILVNPLAWLEETDDETKRFRTIGSFYAELEVTNNLSLRNATSADYSNGNNNFYKTNNVNRDNGSFAQASTFLNTNLLNETLLNYTVNTDNHFFTAIAGFSAQKFYNESTFSEVRGFPDDLVKTLNAGTELIAARSAASEHSLLSYFSRATYSLNDRYLFTASIRRDGSSRFGGNNKWGWFPSASVGWRISEEEFMNPIEFVNNLKLRASYGATGNYNIPNYGYIGSLSQTNYVLGDGSGVLVGGLSPSSFSNPELSWEKNNTLNIGMDIGLLENQFTLGVDAYRSVTSDLLLNVPIPVISGFSSSLQNIGKVENKGLEFELGARIVSTRDFSWRIDGNLAFNRNTVLELGPEGAPIPGFARGTSVTITQIGSPIGSYYLIPVAGIFMSEEELNSSPISKTQSVGDLKYIDTNEDGVITDEDKTIVGKNQPDYTWGLTQTIQFKSFDLSAMVYGESGFELINESQGGAGRSHVGNVLGYWRNRYVSPENPGDGKTPRAAVTPNLTTPSTFWMFDGSFWRIRNVTLGYNAPNSLLDNLGGAIAGLRVYLSAENVFTKDNYFGTPQTGVRNNSLLVPGIDATNTYPLAKSLVLGLNVTF</sequence>
<keyword evidence="2 8" id="KW-0813">Transport</keyword>
<dbReference type="STRING" id="388280.SAMN04488057_12125"/>
<evidence type="ECO:0000256" key="4">
    <source>
        <dbReference type="ARBA" id="ARBA00022692"/>
    </source>
</evidence>
<dbReference type="Pfam" id="PF13715">
    <property type="entry name" value="CarbopepD_reg_2"/>
    <property type="match status" value="1"/>
</dbReference>
<keyword evidence="7 8" id="KW-0998">Cell outer membrane</keyword>
<dbReference type="EMBL" id="FRCY01000021">
    <property type="protein sequence ID" value="SHN33114.1"/>
    <property type="molecule type" value="Genomic_DNA"/>
</dbReference>
<evidence type="ECO:0000313" key="13">
    <source>
        <dbReference type="Proteomes" id="UP000184513"/>
    </source>
</evidence>
<evidence type="ECO:0000256" key="3">
    <source>
        <dbReference type="ARBA" id="ARBA00022452"/>
    </source>
</evidence>
<evidence type="ECO:0000256" key="9">
    <source>
        <dbReference type="RuleBase" id="RU003357"/>
    </source>
</evidence>
<dbReference type="InterPro" id="IPR012910">
    <property type="entry name" value="Plug_dom"/>
</dbReference>
<keyword evidence="4 8" id="KW-0812">Transmembrane</keyword>
<evidence type="ECO:0000256" key="2">
    <source>
        <dbReference type="ARBA" id="ARBA00022448"/>
    </source>
</evidence>
<protein>
    <submittedName>
        <fullName evidence="12">TonB-linked outer membrane protein, SusC/RagA family</fullName>
    </submittedName>
</protein>
<name>A0A1M7QNZ5_9BACT</name>
<evidence type="ECO:0000256" key="7">
    <source>
        <dbReference type="ARBA" id="ARBA00023237"/>
    </source>
</evidence>
<dbReference type="AlphaFoldDB" id="A0A1M7QNZ5"/>
<keyword evidence="3 8" id="KW-1134">Transmembrane beta strand</keyword>
<evidence type="ECO:0000256" key="6">
    <source>
        <dbReference type="ARBA" id="ARBA00023136"/>
    </source>
</evidence>
<dbReference type="NCBIfam" id="TIGR04056">
    <property type="entry name" value="OMP_RagA_SusC"/>
    <property type="match status" value="1"/>
</dbReference>
<dbReference type="InterPro" id="IPR023997">
    <property type="entry name" value="TonB-dep_OMP_SusC/RagA_CS"/>
</dbReference>
<comment type="subcellular location">
    <subcellularLocation>
        <location evidence="1 8">Cell outer membrane</location>
        <topology evidence="1 8">Multi-pass membrane protein</topology>
    </subcellularLocation>
</comment>
<dbReference type="Gene3D" id="2.170.130.10">
    <property type="entry name" value="TonB-dependent receptor, plug domain"/>
    <property type="match status" value="1"/>
</dbReference>
<organism evidence="12 13">
    <name type="scientific">Cyclobacterium lianum</name>
    <dbReference type="NCBI Taxonomy" id="388280"/>
    <lineage>
        <taxon>Bacteria</taxon>
        <taxon>Pseudomonadati</taxon>
        <taxon>Bacteroidota</taxon>
        <taxon>Cytophagia</taxon>
        <taxon>Cytophagales</taxon>
        <taxon>Cyclobacteriaceae</taxon>
        <taxon>Cyclobacterium</taxon>
    </lineage>
</organism>
<evidence type="ECO:0000259" key="11">
    <source>
        <dbReference type="Pfam" id="PF07715"/>
    </source>
</evidence>
<dbReference type="InterPro" id="IPR036942">
    <property type="entry name" value="Beta-barrel_TonB_sf"/>
</dbReference>
<evidence type="ECO:0000256" key="1">
    <source>
        <dbReference type="ARBA" id="ARBA00004571"/>
    </source>
</evidence>
<dbReference type="Pfam" id="PF07715">
    <property type="entry name" value="Plug"/>
    <property type="match status" value="1"/>
</dbReference>
<dbReference type="PROSITE" id="PS52016">
    <property type="entry name" value="TONB_DEPENDENT_REC_3"/>
    <property type="match status" value="1"/>
</dbReference>
<dbReference type="FunFam" id="2.60.40.1120:FF:000003">
    <property type="entry name" value="Outer membrane protein Omp121"/>
    <property type="match status" value="1"/>
</dbReference>
<dbReference type="InterPro" id="IPR037066">
    <property type="entry name" value="Plug_dom_sf"/>
</dbReference>
<feature type="domain" description="TonB-dependent receptor plug" evidence="11">
    <location>
        <begin position="226"/>
        <end position="335"/>
    </location>
</feature>
<evidence type="ECO:0000259" key="10">
    <source>
        <dbReference type="Pfam" id="PF00593"/>
    </source>
</evidence>
<keyword evidence="6 8" id="KW-0472">Membrane</keyword>
<accession>A0A1M7QNZ5</accession>
<dbReference type="InterPro" id="IPR039426">
    <property type="entry name" value="TonB-dep_rcpt-like"/>
</dbReference>
<keyword evidence="5 9" id="KW-0798">TonB box</keyword>
<gene>
    <name evidence="12" type="ORF">SAMN04488057_12125</name>
</gene>
<dbReference type="SUPFAM" id="SSF56935">
    <property type="entry name" value="Porins"/>
    <property type="match status" value="1"/>
</dbReference>
<reference evidence="12 13" key="1">
    <citation type="submission" date="2016-11" db="EMBL/GenBank/DDBJ databases">
        <authorList>
            <person name="Jaros S."/>
            <person name="Januszkiewicz K."/>
            <person name="Wedrychowicz H."/>
        </authorList>
    </citation>
    <scope>NUCLEOTIDE SEQUENCE [LARGE SCALE GENOMIC DNA]</scope>
    <source>
        <strain evidence="12 13">CGMCC 1.6102</strain>
    </source>
</reference>